<evidence type="ECO:0000313" key="2">
    <source>
        <dbReference type="EnsemblPlants" id="Ma02_p05700.1"/>
    </source>
</evidence>
<feature type="compositionally biased region" description="Low complexity" evidence="1">
    <location>
        <begin position="48"/>
        <end position="63"/>
    </location>
</feature>
<name>A0A804HZM4_MUSAM</name>
<accession>A0A804HZM4</accession>
<sequence length="63" mass="6932">MQANELVAPPPSTATAPPSSTTWSLTHRRCLRPLLPRHLPRRRGDGARPPTLRPCTTCTSSCR</sequence>
<protein>
    <submittedName>
        <fullName evidence="2">Uncharacterized protein</fullName>
    </submittedName>
</protein>
<feature type="region of interest" description="Disordered" evidence="1">
    <location>
        <begin position="1"/>
        <end position="63"/>
    </location>
</feature>
<evidence type="ECO:0000313" key="3">
    <source>
        <dbReference type="Proteomes" id="UP000012960"/>
    </source>
</evidence>
<dbReference type="AlphaFoldDB" id="A0A804HZM4"/>
<organism evidence="2 3">
    <name type="scientific">Musa acuminata subsp. malaccensis</name>
    <name type="common">Wild banana</name>
    <name type="synonym">Musa malaccensis</name>
    <dbReference type="NCBI Taxonomy" id="214687"/>
    <lineage>
        <taxon>Eukaryota</taxon>
        <taxon>Viridiplantae</taxon>
        <taxon>Streptophyta</taxon>
        <taxon>Embryophyta</taxon>
        <taxon>Tracheophyta</taxon>
        <taxon>Spermatophyta</taxon>
        <taxon>Magnoliopsida</taxon>
        <taxon>Liliopsida</taxon>
        <taxon>Zingiberales</taxon>
        <taxon>Musaceae</taxon>
        <taxon>Musa</taxon>
    </lineage>
</organism>
<reference evidence="2" key="1">
    <citation type="submission" date="2021-05" db="UniProtKB">
        <authorList>
            <consortium name="EnsemblPlants"/>
        </authorList>
    </citation>
    <scope>IDENTIFICATION</scope>
    <source>
        <strain evidence="2">subsp. malaccensis</strain>
    </source>
</reference>
<keyword evidence="3" id="KW-1185">Reference proteome</keyword>
<dbReference type="Proteomes" id="UP000012960">
    <property type="component" value="Unplaced"/>
</dbReference>
<dbReference type="InParanoid" id="A0A804HZM4"/>
<evidence type="ECO:0000256" key="1">
    <source>
        <dbReference type="SAM" id="MobiDB-lite"/>
    </source>
</evidence>
<proteinExistence type="predicted"/>
<dbReference type="EnsemblPlants" id="Ma02_t05700.1">
    <property type="protein sequence ID" value="Ma02_p05700.1"/>
    <property type="gene ID" value="Ma02_g05700"/>
</dbReference>
<feature type="compositionally biased region" description="Low complexity" evidence="1">
    <location>
        <begin position="13"/>
        <end position="22"/>
    </location>
</feature>
<dbReference type="Gramene" id="Ma02_t05700.1">
    <property type="protein sequence ID" value="Ma02_p05700.1"/>
    <property type="gene ID" value="Ma02_g05700"/>
</dbReference>